<evidence type="ECO:0000259" key="1">
    <source>
        <dbReference type="Pfam" id="PF13116"/>
    </source>
</evidence>
<reference evidence="2 3" key="1">
    <citation type="submission" date="2016-06" db="EMBL/GenBank/DDBJ databases">
        <title>Genome sequence of halotolerant plant growth promoting strain of Halomonas elongata HEK1 isolated from salterns of Rann of Kutch, Gujarat, India.</title>
        <authorList>
            <person name="Gaba S."/>
            <person name="Singh R.N."/>
            <person name="Abrol S."/>
            <person name="Kaushik R."/>
            <person name="Saxena A.K."/>
        </authorList>
    </citation>
    <scope>NUCLEOTIDE SEQUENCE [LARGE SCALE GENOMIC DNA]</scope>
    <source>
        <strain evidence="2 3">HEK1</strain>
    </source>
</reference>
<dbReference type="PANTHER" id="PTHR38690:SF1">
    <property type="entry name" value="PROTEASE"/>
    <property type="match status" value="1"/>
</dbReference>
<name>A0A1B8P4Y7_HALEL</name>
<evidence type="ECO:0000313" key="2">
    <source>
        <dbReference type="EMBL" id="OBX37282.1"/>
    </source>
</evidence>
<sequence length="184" mass="19873">MTSAETQVSSQLAWPGAPWQFALSRSRGNLGIELRDGRFVNLDSPSARLVGLLNVDNLLRRLRLDFSDVTGRGTAFDRVRGNATLYGGVLETRGPVTIDGAATHFTLEGSVDLVRRELDQRLGVTVPVSNNLPLAAVIAGAPVVGGALFVADKIFGDVIDRVTRIHYRVRGPWTSPHISLESAE</sequence>
<dbReference type="Pfam" id="PF13116">
    <property type="entry name" value="YhdP"/>
    <property type="match status" value="1"/>
</dbReference>
<organism evidence="2 3">
    <name type="scientific">Halomonas elongata</name>
    <dbReference type="NCBI Taxonomy" id="2746"/>
    <lineage>
        <taxon>Bacteria</taxon>
        <taxon>Pseudomonadati</taxon>
        <taxon>Pseudomonadota</taxon>
        <taxon>Gammaproteobacteria</taxon>
        <taxon>Oceanospirillales</taxon>
        <taxon>Halomonadaceae</taxon>
        <taxon>Halomonas</taxon>
    </lineage>
</organism>
<dbReference type="InterPro" id="IPR025263">
    <property type="entry name" value="YhdP_central"/>
</dbReference>
<evidence type="ECO:0000313" key="3">
    <source>
        <dbReference type="Proteomes" id="UP000092504"/>
    </source>
</evidence>
<accession>A0A1B8P4Y7</accession>
<dbReference type="Proteomes" id="UP000092504">
    <property type="component" value="Unassembled WGS sequence"/>
</dbReference>
<dbReference type="AlphaFoldDB" id="A0A1B8P4Y7"/>
<dbReference type="PATRIC" id="fig|2746.7.peg.1685"/>
<proteinExistence type="predicted"/>
<dbReference type="PANTHER" id="PTHR38690">
    <property type="entry name" value="PROTEASE-RELATED"/>
    <property type="match status" value="1"/>
</dbReference>
<gene>
    <name evidence="2" type="ORF">A8U91_01640</name>
</gene>
<dbReference type="EMBL" id="MAJD01000001">
    <property type="protein sequence ID" value="OBX37282.1"/>
    <property type="molecule type" value="Genomic_DNA"/>
</dbReference>
<comment type="caution">
    <text evidence="2">The sequence shown here is derived from an EMBL/GenBank/DDBJ whole genome shotgun (WGS) entry which is preliminary data.</text>
</comment>
<dbReference type="InterPro" id="IPR011836">
    <property type="entry name" value="YhdP"/>
</dbReference>
<feature type="domain" description="YhdP central" evidence="1">
    <location>
        <begin position="3"/>
        <end position="178"/>
    </location>
</feature>
<protein>
    <recommendedName>
        <fullName evidence="1">YhdP central domain-containing protein</fullName>
    </recommendedName>
</protein>